<dbReference type="EMBL" id="MN740207">
    <property type="protein sequence ID" value="QHT93315.1"/>
    <property type="molecule type" value="Genomic_DNA"/>
</dbReference>
<proteinExistence type="predicted"/>
<accession>A0A6C0ILE1</accession>
<dbReference type="AlphaFoldDB" id="A0A6C0ILE1"/>
<organism evidence="1">
    <name type="scientific">viral metagenome</name>
    <dbReference type="NCBI Taxonomy" id="1070528"/>
    <lineage>
        <taxon>unclassified sequences</taxon>
        <taxon>metagenomes</taxon>
        <taxon>organismal metagenomes</taxon>
    </lineage>
</organism>
<reference evidence="1" key="1">
    <citation type="journal article" date="2020" name="Nature">
        <title>Giant virus diversity and host interactions through global metagenomics.</title>
        <authorList>
            <person name="Schulz F."/>
            <person name="Roux S."/>
            <person name="Paez-Espino D."/>
            <person name="Jungbluth S."/>
            <person name="Walsh D.A."/>
            <person name="Denef V.J."/>
            <person name="McMahon K.D."/>
            <person name="Konstantinidis K.T."/>
            <person name="Eloe-Fadrosh E.A."/>
            <person name="Kyrpides N.C."/>
            <person name="Woyke T."/>
        </authorList>
    </citation>
    <scope>NUCLEOTIDE SEQUENCE</scope>
    <source>
        <strain evidence="1">GVMAG-M-3300024252-29</strain>
    </source>
</reference>
<protein>
    <submittedName>
        <fullName evidence="1">Uncharacterized protein</fullName>
    </submittedName>
</protein>
<name>A0A6C0ILE1_9ZZZZ</name>
<evidence type="ECO:0000313" key="1">
    <source>
        <dbReference type="EMBL" id="QHT93315.1"/>
    </source>
</evidence>
<sequence>MKDKRKQEFILLLLIVVFSLAMGVYFGNRIVVEEGFVDVSKVKDGLKNAKTIKDVKTEYMRVINNANKAKDNVVEQVKSTVLGKFGLVA</sequence>